<dbReference type="RefSeq" id="WP_183773856.1">
    <property type="nucleotide sequence ID" value="NZ_JACHFW010000007.1"/>
</dbReference>
<dbReference type="SUPFAM" id="SSF46689">
    <property type="entry name" value="Homeodomain-like"/>
    <property type="match status" value="1"/>
</dbReference>
<dbReference type="InterPro" id="IPR000281">
    <property type="entry name" value="HTH_RpiR"/>
</dbReference>
<evidence type="ECO:0000256" key="2">
    <source>
        <dbReference type="ARBA" id="ARBA00023125"/>
    </source>
</evidence>
<dbReference type="Pfam" id="PF01418">
    <property type="entry name" value="HTH_6"/>
    <property type="match status" value="1"/>
</dbReference>
<dbReference type="PANTHER" id="PTHR30514">
    <property type="entry name" value="GLUCOKINASE"/>
    <property type="match status" value="1"/>
</dbReference>
<feature type="domain" description="SIS" evidence="5">
    <location>
        <begin position="130"/>
        <end position="269"/>
    </location>
</feature>
<proteinExistence type="predicted"/>
<dbReference type="Proteomes" id="UP000543642">
    <property type="component" value="Unassembled WGS sequence"/>
</dbReference>
<dbReference type="GO" id="GO:0003677">
    <property type="term" value="F:DNA binding"/>
    <property type="evidence" value="ECO:0007669"/>
    <property type="project" value="UniProtKB-KW"/>
</dbReference>
<evidence type="ECO:0000259" key="4">
    <source>
        <dbReference type="PROSITE" id="PS51071"/>
    </source>
</evidence>
<evidence type="ECO:0000256" key="3">
    <source>
        <dbReference type="ARBA" id="ARBA00023163"/>
    </source>
</evidence>
<dbReference type="CDD" id="cd05013">
    <property type="entry name" value="SIS_RpiR"/>
    <property type="match status" value="1"/>
</dbReference>
<protein>
    <submittedName>
        <fullName evidence="6">DNA-binding MurR/RpiR family transcriptional regulator</fullName>
    </submittedName>
</protein>
<dbReference type="GO" id="GO:1901135">
    <property type="term" value="P:carbohydrate derivative metabolic process"/>
    <property type="evidence" value="ECO:0007669"/>
    <property type="project" value="InterPro"/>
</dbReference>
<name>A0A7W8HAU1_9FIRM</name>
<feature type="domain" description="HTH rpiR-type" evidence="4">
    <location>
        <begin position="3"/>
        <end position="79"/>
    </location>
</feature>
<dbReference type="Gene3D" id="1.10.10.10">
    <property type="entry name" value="Winged helix-like DNA-binding domain superfamily/Winged helix DNA-binding domain"/>
    <property type="match status" value="1"/>
</dbReference>
<dbReference type="PROSITE" id="PS51071">
    <property type="entry name" value="HTH_RPIR"/>
    <property type="match status" value="1"/>
</dbReference>
<dbReference type="InterPro" id="IPR047640">
    <property type="entry name" value="RpiR-like"/>
</dbReference>
<keyword evidence="1" id="KW-0805">Transcription regulation</keyword>
<dbReference type="AlphaFoldDB" id="A0A7W8HAU1"/>
<dbReference type="SUPFAM" id="SSF53697">
    <property type="entry name" value="SIS domain"/>
    <property type="match status" value="1"/>
</dbReference>
<dbReference type="InterPro" id="IPR009057">
    <property type="entry name" value="Homeodomain-like_sf"/>
</dbReference>
<dbReference type="PANTHER" id="PTHR30514:SF1">
    <property type="entry name" value="HTH-TYPE TRANSCRIPTIONAL REGULATOR HEXR-RELATED"/>
    <property type="match status" value="1"/>
</dbReference>
<dbReference type="InterPro" id="IPR035472">
    <property type="entry name" value="RpiR-like_SIS"/>
</dbReference>
<evidence type="ECO:0000256" key="1">
    <source>
        <dbReference type="ARBA" id="ARBA00023015"/>
    </source>
</evidence>
<dbReference type="GO" id="GO:0097367">
    <property type="term" value="F:carbohydrate derivative binding"/>
    <property type="evidence" value="ECO:0007669"/>
    <property type="project" value="InterPro"/>
</dbReference>
<comment type="caution">
    <text evidence="6">The sequence shown here is derived from an EMBL/GenBank/DDBJ whole genome shotgun (WGS) entry which is preliminary data.</text>
</comment>
<evidence type="ECO:0000313" key="6">
    <source>
        <dbReference type="EMBL" id="MBB5264855.1"/>
    </source>
</evidence>
<sequence length="294" mass="33197">MENIVKIKIRKIYGTLRPSEKKVADYILKYTGAADDLLIDSVARACQVSQPTVIRFVKAVGYEGFRDFKFAFVKEEGRRDPEEGEKIDLYGFKLSRRDRLEDIPGKIITTSVGMLEETLQSVSVREYKKAVEAICQAENIVLYGVENSIVTANDLMIKLTYLGLNCRMYSDYYLQNVSAVNLSRKDLAIGVSYSGCSRHTVEMMALARKAGARTLVLTNFENSLIARYADILLCASNRQFLYGDTIFSRISQLALVDMLYAGVLNMSYDRLSQKLNKTSEIVSKRAYGEDDEVL</sequence>
<evidence type="ECO:0000313" key="7">
    <source>
        <dbReference type="Proteomes" id="UP000543642"/>
    </source>
</evidence>
<dbReference type="Pfam" id="PF01380">
    <property type="entry name" value="SIS"/>
    <property type="match status" value="1"/>
</dbReference>
<reference evidence="6 7" key="1">
    <citation type="submission" date="2020-08" db="EMBL/GenBank/DDBJ databases">
        <title>Genomic Encyclopedia of Type Strains, Phase IV (KMG-IV): sequencing the most valuable type-strain genomes for metagenomic binning, comparative biology and taxonomic classification.</title>
        <authorList>
            <person name="Goeker M."/>
        </authorList>
    </citation>
    <scope>NUCLEOTIDE SEQUENCE [LARGE SCALE GENOMIC DNA]</scope>
    <source>
        <strain evidence="6 7">DSM 106146</strain>
    </source>
</reference>
<dbReference type="GO" id="GO:0003700">
    <property type="term" value="F:DNA-binding transcription factor activity"/>
    <property type="evidence" value="ECO:0007669"/>
    <property type="project" value="InterPro"/>
</dbReference>
<dbReference type="Gene3D" id="3.40.50.10490">
    <property type="entry name" value="Glucose-6-phosphate isomerase like protein, domain 1"/>
    <property type="match status" value="1"/>
</dbReference>
<dbReference type="InterPro" id="IPR046348">
    <property type="entry name" value="SIS_dom_sf"/>
</dbReference>
<keyword evidence="7" id="KW-1185">Reference proteome</keyword>
<accession>A0A7W8HAU1</accession>
<gene>
    <name evidence="6" type="ORF">HNP82_001994</name>
</gene>
<keyword evidence="3" id="KW-0804">Transcription</keyword>
<dbReference type="PROSITE" id="PS51464">
    <property type="entry name" value="SIS"/>
    <property type="match status" value="1"/>
</dbReference>
<dbReference type="InterPro" id="IPR036388">
    <property type="entry name" value="WH-like_DNA-bd_sf"/>
</dbReference>
<keyword evidence="2 6" id="KW-0238">DNA-binding</keyword>
<organism evidence="6 7">
    <name type="scientific">Catenibacillus scindens</name>
    <dbReference type="NCBI Taxonomy" id="673271"/>
    <lineage>
        <taxon>Bacteria</taxon>
        <taxon>Bacillati</taxon>
        <taxon>Bacillota</taxon>
        <taxon>Clostridia</taxon>
        <taxon>Lachnospirales</taxon>
        <taxon>Lachnospiraceae</taxon>
        <taxon>Catenibacillus</taxon>
    </lineage>
</organism>
<dbReference type="EMBL" id="JACHFW010000007">
    <property type="protein sequence ID" value="MBB5264855.1"/>
    <property type="molecule type" value="Genomic_DNA"/>
</dbReference>
<evidence type="ECO:0000259" key="5">
    <source>
        <dbReference type="PROSITE" id="PS51464"/>
    </source>
</evidence>
<dbReference type="InterPro" id="IPR001347">
    <property type="entry name" value="SIS_dom"/>
</dbReference>